<organism evidence="3">
    <name type="scientific">Gongylonema pulchrum</name>
    <dbReference type="NCBI Taxonomy" id="637853"/>
    <lineage>
        <taxon>Eukaryota</taxon>
        <taxon>Metazoa</taxon>
        <taxon>Ecdysozoa</taxon>
        <taxon>Nematoda</taxon>
        <taxon>Chromadorea</taxon>
        <taxon>Rhabditida</taxon>
        <taxon>Spirurina</taxon>
        <taxon>Spiruromorpha</taxon>
        <taxon>Spiruroidea</taxon>
        <taxon>Gongylonematidae</taxon>
        <taxon>Gongylonema</taxon>
    </lineage>
</organism>
<evidence type="ECO:0000313" key="1">
    <source>
        <dbReference type="EMBL" id="VDN24855.1"/>
    </source>
</evidence>
<proteinExistence type="predicted"/>
<sequence>MLLLLCTSDADATAAAAYCHQFNDLLVFGSSAAPREELVRSVAHLTVSFQLSPDSAGAPRCPGRAAVVTVATAMAAATFTTPPVTNIIDTFIRKLKPFVL</sequence>
<dbReference type="Proteomes" id="UP000271098">
    <property type="component" value="Unassembled WGS sequence"/>
</dbReference>
<dbReference type="WBParaSite" id="GPUH_0001485201-mRNA-1">
    <property type="protein sequence ID" value="GPUH_0001485201-mRNA-1"/>
    <property type="gene ID" value="GPUH_0001485201"/>
</dbReference>
<gene>
    <name evidence="1" type="ORF">GPUH_LOCUS14833</name>
</gene>
<evidence type="ECO:0000313" key="3">
    <source>
        <dbReference type="WBParaSite" id="GPUH_0001485201-mRNA-1"/>
    </source>
</evidence>
<name>A0A183E1J2_9BILA</name>
<dbReference type="AlphaFoldDB" id="A0A183E1J2"/>
<keyword evidence="2" id="KW-1185">Reference proteome</keyword>
<reference evidence="3" key="1">
    <citation type="submission" date="2016-06" db="UniProtKB">
        <authorList>
            <consortium name="WormBaseParasite"/>
        </authorList>
    </citation>
    <scope>IDENTIFICATION</scope>
</reference>
<protein>
    <submittedName>
        <fullName evidence="1 3">Uncharacterized protein</fullName>
    </submittedName>
</protein>
<dbReference type="EMBL" id="UYRT01081701">
    <property type="protein sequence ID" value="VDN24855.1"/>
    <property type="molecule type" value="Genomic_DNA"/>
</dbReference>
<accession>A0A183E1J2</accession>
<reference evidence="1 2" key="2">
    <citation type="submission" date="2018-11" db="EMBL/GenBank/DDBJ databases">
        <authorList>
            <consortium name="Pathogen Informatics"/>
        </authorList>
    </citation>
    <scope>NUCLEOTIDE SEQUENCE [LARGE SCALE GENOMIC DNA]</scope>
</reference>
<evidence type="ECO:0000313" key="2">
    <source>
        <dbReference type="Proteomes" id="UP000271098"/>
    </source>
</evidence>